<organism evidence="4 5">
    <name type="scientific">Clostridium thailandense</name>
    <dbReference type="NCBI Taxonomy" id="2794346"/>
    <lineage>
        <taxon>Bacteria</taxon>
        <taxon>Bacillati</taxon>
        <taxon>Bacillota</taxon>
        <taxon>Clostridia</taxon>
        <taxon>Eubacteriales</taxon>
        <taxon>Clostridiaceae</taxon>
        <taxon>Clostridium</taxon>
    </lineage>
</organism>
<evidence type="ECO:0000256" key="1">
    <source>
        <dbReference type="SAM" id="Coils"/>
    </source>
</evidence>
<dbReference type="Pfam" id="PF13408">
    <property type="entry name" value="Zn_ribbon_recom"/>
    <property type="match status" value="1"/>
</dbReference>
<dbReference type="AlphaFoldDB" id="A0A949WXT1"/>
<dbReference type="GO" id="GO:0000150">
    <property type="term" value="F:DNA strand exchange activity"/>
    <property type="evidence" value="ECO:0007669"/>
    <property type="project" value="InterPro"/>
</dbReference>
<feature type="coiled-coil region" evidence="1">
    <location>
        <begin position="395"/>
        <end position="457"/>
    </location>
</feature>
<name>A0A949WXT1_9CLOT</name>
<dbReference type="PROSITE" id="PS51737">
    <property type="entry name" value="RECOMBINASE_DNA_BIND"/>
    <property type="match status" value="1"/>
</dbReference>
<dbReference type="GO" id="GO:0003677">
    <property type="term" value="F:DNA binding"/>
    <property type="evidence" value="ECO:0007669"/>
    <property type="project" value="InterPro"/>
</dbReference>
<gene>
    <name evidence="4" type="ORF">I6U48_25825</name>
</gene>
<evidence type="ECO:0000313" key="5">
    <source>
        <dbReference type="Proteomes" id="UP000694308"/>
    </source>
</evidence>
<dbReference type="PANTHER" id="PTHR30461:SF23">
    <property type="entry name" value="DNA RECOMBINASE-RELATED"/>
    <property type="match status" value="1"/>
</dbReference>
<dbReference type="RefSeq" id="WP_218323352.1">
    <property type="nucleotide sequence ID" value="NZ_JAEEGC010000169.1"/>
</dbReference>
<feature type="domain" description="Resolvase/invertase-type recombinase catalytic" evidence="2">
    <location>
        <begin position="2"/>
        <end position="154"/>
    </location>
</feature>
<dbReference type="Proteomes" id="UP000694308">
    <property type="component" value="Unassembled WGS sequence"/>
</dbReference>
<comment type="caution">
    <text evidence="4">The sequence shown here is derived from an EMBL/GenBank/DDBJ whole genome shotgun (WGS) entry which is preliminary data.</text>
</comment>
<dbReference type="InterPro" id="IPR025827">
    <property type="entry name" value="Zn_ribbon_recom_dom"/>
</dbReference>
<dbReference type="PROSITE" id="PS51736">
    <property type="entry name" value="RECOMBINASES_3"/>
    <property type="match status" value="1"/>
</dbReference>
<feature type="domain" description="Recombinase" evidence="3">
    <location>
        <begin position="162"/>
        <end position="306"/>
    </location>
</feature>
<accession>A0A949WXT1</accession>
<evidence type="ECO:0000313" key="4">
    <source>
        <dbReference type="EMBL" id="MBV7276307.1"/>
    </source>
</evidence>
<evidence type="ECO:0000259" key="3">
    <source>
        <dbReference type="PROSITE" id="PS51737"/>
    </source>
</evidence>
<keyword evidence="1" id="KW-0175">Coiled coil</keyword>
<dbReference type="SMART" id="SM00857">
    <property type="entry name" value="Resolvase"/>
    <property type="match status" value="1"/>
</dbReference>
<proteinExistence type="predicted"/>
<dbReference type="Pfam" id="PF07508">
    <property type="entry name" value="Recombinase"/>
    <property type="match status" value="1"/>
</dbReference>
<dbReference type="PANTHER" id="PTHR30461">
    <property type="entry name" value="DNA-INVERTASE FROM LAMBDOID PROPHAGE"/>
    <property type="match status" value="1"/>
</dbReference>
<dbReference type="InterPro" id="IPR011109">
    <property type="entry name" value="DNA_bind_recombinase_dom"/>
</dbReference>
<reference evidence="4" key="1">
    <citation type="submission" date="2020-12" db="EMBL/GenBank/DDBJ databases">
        <title>Clostridium thailandense sp. nov., a novel acetogenic bacterium isolated from peat land soil in Thailand.</title>
        <authorList>
            <person name="Chaikitkaew S."/>
            <person name="Birkeland N.K."/>
        </authorList>
    </citation>
    <scope>NUCLEOTIDE SEQUENCE</scope>
    <source>
        <strain evidence="4">PL3</strain>
    </source>
</reference>
<protein>
    <submittedName>
        <fullName evidence="4">Recombinase family protein</fullName>
    </submittedName>
</protein>
<dbReference type="CDD" id="cd00338">
    <property type="entry name" value="Ser_Recombinase"/>
    <property type="match status" value="1"/>
</dbReference>
<dbReference type="InterPro" id="IPR050639">
    <property type="entry name" value="SSR_resolvase"/>
</dbReference>
<dbReference type="Pfam" id="PF00239">
    <property type="entry name" value="Resolvase"/>
    <property type="match status" value="1"/>
</dbReference>
<sequence>MSYCLYLRKSRTDIEAEYRGEGETLARHEKSLMNLAECLKLNITEIYREIVSGETIAARPIMQKLLSEVEQSVWDGVLVMEVERLARGDTIDQGIVAQTFKYSNTKIITPMKIYDPNNEYDEEYFEFGLFMSRREYKTINRRLQRGRIQSVKEGKYLGNKPPYGYVRKKLEDQKGYTLEINPKQADIVKMIFELYTRGEKQENREYKRLGVGLIVRKLNDLRIPPMKGDVWVNSSILGILRNPTYTGKIRWNSRPQKKKMVDGQMKKERPRANPKDWILVEGLHEAIINNYTFNLAQEYLKTNPSTPCPKDRGLKNPLSGLIVCGLCGRKMVRRSYSKKEYPDTLICPSTACPNISSQLPYIEERLLEALENWLRGYKITWEAKDNEKSNQDIQIDIKRKALKTLDKELKNLEKQMENIHDLLEQGVYSVDTFLERSKILNDEIDKTQKDRETLLDDLCFNKDKDKNESQKIIIPKVKKLLELYKVTDDPSLKNELLKEVVSKAVYTKTTKNSRWHDKSDDFDLVLSPKLSFDNNNL</sequence>
<dbReference type="InterPro" id="IPR006119">
    <property type="entry name" value="Resolv_N"/>
</dbReference>
<dbReference type="EMBL" id="JAEEGC010000169">
    <property type="protein sequence ID" value="MBV7276307.1"/>
    <property type="molecule type" value="Genomic_DNA"/>
</dbReference>
<keyword evidence="5" id="KW-1185">Reference proteome</keyword>
<evidence type="ECO:0000259" key="2">
    <source>
        <dbReference type="PROSITE" id="PS51736"/>
    </source>
</evidence>